<dbReference type="GO" id="GO:0016787">
    <property type="term" value="F:hydrolase activity"/>
    <property type="evidence" value="ECO:0007669"/>
    <property type="project" value="UniProtKB-KW"/>
</dbReference>
<dbReference type="AlphaFoldDB" id="A0A255ZAN6"/>
<proteinExistence type="predicted"/>
<organism evidence="2 3">
    <name type="scientific">Flavobacterium aurantiibacter</name>
    <dbReference type="NCBI Taxonomy" id="2023067"/>
    <lineage>
        <taxon>Bacteria</taxon>
        <taxon>Pseudomonadati</taxon>
        <taxon>Bacteroidota</taxon>
        <taxon>Flavobacteriia</taxon>
        <taxon>Flavobacteriales</taxon>
        <taxon>Flavobacteriaceae</taxon>
        <taxon>Flavobacterium</taxon>
    </lineage>
</organism>
<comment type="caution">
    <text evidence="2">The sequence shown here is derived from an EMBL/GenBank/DDBJ whole genome shotgun (WGS) entry which is preliminary data.</text>
</comment>
<dbReference type="RefSeq" id="WP_094487504.1">
    <property type="nucleotide sequence ID" value="NZ_NOXX01000226.1"/>
</dbReference>
<dbReference type="SUPFAM" id="SSF56601">
    <property type="entry name" value="beta-lactamase/transpeptidase-like"/>
    <property type="match status" value="1"/>
</dbReference>
<name>A0A255ZAN6_9FLAO</name>
<dbReference type="InterPro" id="IPR001466">
    <property type="entry name" value="Beta-lactam-related"/>
</dbReference>
<dbReference type="InterPro" id="IPR012338">
    <property type="entry name" value="Beta-lactam/transpept-like"/>
</dbReference>
<dbReference type="PANTHER" id="PTHR43283:SF7">
    <property type="entry name" value="BETA-LACTAMASE-RELATED DOMAIN-CONTAINING PROTEIN"/>
    <property type="match status" value="1"/>
</dbReference>
<dbReference type="Proteomes" id="UP000216035">
    <property type="component" value="Unassembled WGS sequence"/>
</dbReference>
<protein>
    <submittedName>
        <fullName evidence="2">Serine hydrolase</fullName>
    </submittedName>
</protein>
<accession>A0A255ZAN6</accession>
<keyword evidence="3" id="KW-1185">Reference proteome</keyword>
<dbReference type="OrthoDB" id="1185352at2"/>
<dbReference type="EMBL" id="NOXX01000226">
    <property type="protein sequence ID" value="OYQ38623.1"/>
    <property type="molecule type" value="Genomic_DNA"/>
</dbReference>
<feature type="domain" description="Beta-lactamase-related" evidence="1">
    <location>
        <begin position="65"/>
        <end position="326"/>
    </location>
</feature>
<reference evidence="2 3" key="1">
    <citation type="submission" date="2017-07" db="EMBL/GenBank/DDBJ databases">
        <title>Flavobacterium cyanobacteriorum sp. nov., isolated from cyanobacterial aggregates in a eutrophic lake.</title>
        <authorList>
            <person name="Cai H."/>
        </authorList>
    </citation>
    <scope>NUCLEOTIDE SEQUENCE [LARGE SCALE GENOMIC DNA]</scope>
    <source>
        <strain evidence="2 3">TH167</strain>
    </source>
</reference>
<dbReference type="Pfam" id="PF00144">
    <property type="entry name" value="Beta-lactamase"/>
    <property type="match status" value="1"/>
</dbReference>
<evidence type="ECO:0000313" key="2">
    <source>
        <dbReference type="EMBL" id="OYQ38623.1"/>
    </source>
</evidence>
<gene>
    <name evidence="2" type="ORF">CHX27_14645</name>
</gene>
<keyword evidence="2" id="KW-0378">Hydrolase</keyword>
<evidence type="ECO:0000313" key="3">
    <source>
        <dbReference type="Proteomes" id="UP000216035"/>
    </source>
</evidence>
<dbReference type="InterPro" id="IPR050789">
    <property type="entry name" value="Diverse_Enzym_Activities"/>
</dbReference>
<evidence type="ECO:0000259" key="1">
    <source>
        <dbReference type="Pfam" id="PF00144"/>
    </source>
</evidence>
<sequence length="350" mass="39067">MSLFWHYLLAVADGNNDSDNNPQPDTLYYPTTDATWETVTAESLGWNTAAFSDLYAFLELKNTKSFMILYDGRIVSEQYFNGHSAQSLWYWASAGKTLTTACTGIAAEQGLLDVNAAVSTYLGAGWTSLPANKEQLIKVSNLLTMTSGLDDSLGNSVAPENLQYVADAGTRWAYHNVYVKLQDVVSEVANKTWATYFNENLRDKIGMNGFWFSSGEDLSVYSSNTKSMARFGLLMSRKGKWFDQQIVPEAFCDAATQTSQNLNRAYGYMWWINGESTYRLPQLQFQFNGSLIPSAPADMYCALGKNDQKIYIVPSRKLVIIRMGDSADGTNFALSDFDDALWQKINAVIQ</sequence>
<dbReference type="PANTHER" id="PTHR43283">
    <property type="entry name" value="BETA-LACTAMASE-RELATED"/>
    <property type="match status" value="1"/>
</dbReference>
<dbReference type="Gene3D" id="3.40.710.10">
    <property type="entry name" value="DD-peptidase/beta-lactamase superfamily"/>
    <property type="match status" value="1"/>
</dbReference>